<dbReference type="GO" id="GO:0016301">
    <property type="term" value="F:kinase activity"/>
    <property type="evidence" value="ECO:0007669"/>
    <property type="project" value="UniProtKB-KW"/>
</dbReference>
<comment type="catalytic activity">
    <reaction evidence="8">
        <text>L-tyrosyl-[protein] + ATP = O-phospho-L-tyrosyl-[protein] + ADP + H(+)</text>
        <dbReference type="Rhea" id="RHEA:10596"/>
        <dbReference type="Rhea" id="RHEA-COMP:10136"/>
        <dbReference type="Rhea" id="RHEA-COMP:20101"/>
        <dbReference type="ChEBI" id="CHEBI:15378"/>
        <dbReference type="ChEBI" id="CHEBI:30616"/>
        <dbReference type="ChEBI" id="CHEBI:46858"/>
        <dbReference type="ChEBI" id="CHEBI:61978"/>
        <dbReference type="ChEBI" id="CHEBI:456216"/>
        <dbReference type="EC" id="2.7.10.2"/>
    </reaction>
</comment>
<protein>
    <recommendedName>
        <fullName evidence="2">non-specific protein-tyrosine kinase</fullName>
        <ecNumber evidence="2">2.7.10.2</ecNumber>
    </recommendedName>
</protein>
<dbReference type="CDD" id="cd05387">
    <property type="entry name" value="BY-kinase"/>
    <property type="match status" value="1"/>
</dbReference>
<sequence length="779" mass="87394">MADHNLELITSLRADEQRVSMYAFLRDILQNWHLFLIGLIVSVLIAAVYLRYGTPKYLIESSLLIRDDSRGSNFGDAAALENLGLSVTNSSIDNEIEILKSKSLAENVVDALALHVSYFAEGRVKTTELYEKSPFKIVFLDTNIRRNTPAKYQVVFLKDNAFELTRNKRTVFGRFGDTISIDDRAVVLSRTQHVFSGEGKYYLVVENKENSIRKLTAGLSVSAANKFASVINLSINETIPEKGEAILSTLIRHYISNSIDDKNRVADNTLTFIGQNLAQVSSELHKIEGSIEQFRKTNRLLDIEAETRQLIEQASSTSDQYSQFAIKLKIVETIAKYIIDNPTGIIPSSLIQQEANFKELAIKYNDLILLRSKSLVTMNKGHPAILAIENQVTGLRADILSALDIQQKELGISLDAIRRSGQGYQDAISKVPPKQRIYLDYTRQQQIKQELYLFLLKKQVETSISRSSTVPNAKVIDPPNADSNPVTPNRQLVFLVSACFGLGIPMAGLHLSKVLSDKIHDKNSLAQYCRAPVIAEISYQKGAHSRFLQPDGKSLISEQFRTLRANLLFASGLAGCKTILITSGNAGEGKSFVAANLAQSFAMISEKVLLIELDLRKPSLAKYLNVESRGVTDYLLSKSDSDILIQRSGQGQCFDVITSGYPPPNPAELLSTTKFEKLILTLKEKYDHIVIDTPPVGLVTDANTLRSFVDGTLYVVRQNVTGRQQMHDLNKLFIDNRLSNLHVLYNGFQQAGRYYQYYENEEKKGLFFKWKHNFKLTQW</sequence>
<dbReference type="SUPFAM" id="SSF52540">
    <property type="entry name" value="P-loop containing nucleoside triphosphate hydrolases"/>
    <property type="match status" value="1"/>
</dbReference>
<keyword evidence="3 12" id="KW-0808">Transferase</keyword>
<evidence type="ECO:0000256" key="9">
    <source>
        <dbReference type="SAM" id="Phobius"/>
    </source>
</evidence>
<feature type="transmembrane region" description="Helical" evidence="9">
    <location>
        <begin position="32"/>
        <end position="52"/>
    </location>
</feature>
<keyword evidence="4" id="KW-0547">Nucleotide-binding</keyword>
<organism evidence="12 13">
    <name type="scientific">Dyadobacter linearis</name>
    <dbReference type="NCBI Taxonomy" id="2823330"/>
    <lineage>
        <taxon>Bacteria</taxon>
        <taxon>Pseudomonadati</taxon>
        <taxon>Bacteroidota</taxon>
        <taxon>Cytophagia</taxon>
        <taxon>Cytophagales</taxon>
        <taxon>Spirosomataceae</taxon>
        <taxon>Dyadobacter</taxon>
    </lineage>
</organism>
<gene>
    <name evidence="12" type="primary">ptk</name>
    <name evidence="12" type="ORF">DYBT9623_04734</name>
</gene>
<evidence type="ECO:0000256" key="1">
    <source>
        <dbReference type="ARBA" id="ARBA00007316"/>
    </source>
</evidence>
<dbReference type="Proteomes" id="UP000679725">
    <property type="component" value="Unassembled WGS sequence"/>
</dbReference>
<evidence type="ECO:0000256" key="7">
    <source>
        <dbReference type="ARBA" id="ARBA00023137"/>
    </source>
</evidence>
<evidence type="ECO:0000256" key="5">
    <source>
        <dbReference type="ARBA" id="ARBA00022777"/>
    </source>
</evidence>
<keyword evidence="13" id="KW-1185">Reference proteome</keyword>
<keyword evidence="6" id="KW-0067">ATP-binding</keyword>
<evidence type="ECO:0000256" key="2">
    <source>
        <dbReference type="ARBA" id="ARBA00011903"/>
    </source>
</evidence>
<accession>A0ABM8UWI7</accession>
<keyword evidence="9" id="KW-1133">Transmembrane helix</keyword>
<evidence type="ECO:0000256" key="6">
    <source>
        <dbReference type="ARBA" id="ARBA00022840"/>
    </source>
</evidence>
<feature type="domain" description="Tyrosine-protein kinase G-rich" evidence="11">
    <location>
        <begin position="435"/>
        <end position="506"/>
    </location>
</feature>
<dbReference type="RefSeq" id="WP_215236000.1">
    <property type="nucleotide sequence ID" value="NZ_CAJRAU010000008.1"/>
</dbReference>
<reference evidence="12 13" key="1">
    <citation type="submission" date="2021-04" db="EMBL/GenBank/DDBJ databases">
        <authorList>
            <person name="Rodrigo-Torres L."/>
            <person name="Arahal R. D."/>
            <person name="Lucena T."/>
        </authorList>
    </citation>
    <scope>NUCLEOTIDE SEQUENCE [LARGE SCALE GENOMIC DNA]</scope>
    <source>
        <strain evidence="12 13">CECT 9623</strain>
    </source>
</reference>
<dbReference type="PANTHER" id="PTHR32309:SF13">
    <property type="entry name" value="FERRIC ENTEROBACTIN TRANSPORT PROTEIN FEPE"/>
    <property type="match status" value="1"/>
</dbReference>
<dbReference type="Pfam" id="PF13807">
    <property type="entry name" value="GNVR"/>
    <property type="match status" value="1"/>
</dbReference>
<evidence type="ECO:0000313" key="13">
    <source>
        <dbReference type="Proteomes" id="UP000679725"/>
    </source>
</evidence>
<keyword evidence="9" id="KW-0472">Membrane</keyword>
<dbReference type="InterPro" id="IPR032807">
    <property type="entry name" value="GNVR"/>
</dbReference>
<proteinExistence type="inferred from homology"/>
<comment type="similarity">
    <text evidence="1">Belongs to the CpsD/CapB family.</text>
</comment>
<dbReference type="PANTHER" id="PTHR32309">
    <property type="entry name" value="TYROSINE-PROTEIN KINASE"/>
    <property type="match status" value="1"/>
</dbReference>
<keyword evidence="5 12" id="KW-0418">Kinase</keyword>
<dbReference type="InterPro" id="IPR005702">
    <property type="entry name" value="Wzc-like_C"/>
</dbReference>
<dbReference type="InterPro" id="IPR025669">
    <property type="entry name" value="AAA_dom"/>
</dbReference>
<dbReference type="InterPro" id="IPR050445">
    <property type="entry name" value="Bact_polysacc_biosynth/exp"/>
</dbReference>
<dbReference type="NCBIfam" id="TIGR01007">
    <property type="entry name" value="eps_fam"/>
    <property type="match status" value="1"/>
</dbReference>
<dbReference type="InterPro" id="IPR027417">
    <property type="entry name" value="P-loop_NTPase"/>
</dbReference>
<evidence type="ECO:0000256" key="3">
    <source>
        <dbReference type="ARBA" id="ARBA00022679"/>
    </source>
</evidence>
<evidence type="ECO:0000259" key="10">
    <source>
        <dbReference type="Pfam" id="PF13614"/>
    </source>
</evidence>
<name>A0ABM8UWI7_9BACT</name>
<evidence type="ECO:0000259" key="11">
    <source>
        <dbReference type="Pfam" id="PF13807"/>
    </source>
</evidence>
<feature type="domain" description="AAA" evidence="10">
    <location>
        <begin position="577"/>
        <end position="704"/>
    </location>
</feature>
<dbReference type="EC" id="2.7.10.2" evidence="2"/>
<dbReference type="Gene3D" id="3.40.50.300">
    <property type="entry name" value="P-loop containing nucleotide triphosphate hydrolases"/>
    <property type="match status" value="1"/>
</dbReference>
<dbReference type="EMBL" id="CAJRAU010000008">
    <property type="protein sequence ID" value="CAG5073230.1"/>
    <property type="molecule type" value="Genomic_DNA"/>
</dbReference>
<dbReference type="Pfam" id="PF13614">
    <property type="entry name" value="AAA_31"/>
    <property type="match status" value="1"/>
</dbReference>
<keyword evidence="9" id="KW-0812">Transmembrane</keyword>
<comment type="caution">
    <text evidence="12">The sequence shown here is derived from an EMBL/GenBank/DDBJ whole genome shotgun (WGS) entry which is preliminary data.</text>
</comment>
<evidence type="ECO:0000256" key="4">
    <source>
        <dbReference type="ARBA" id="ARBA00022741"/>
    </source>
</evidence>
<evidence type="ECO:0000256" key="8">
    <source>
        <dbReference type="ARBA" id="ARBA00051245"/>
    </source>
</evidence>
<keyword evidence="7" id="KW-0829">Tyrosine-protein kinase</keyword>
<evidence type="ECO:0000313" key="12">
    <source>
        <dbReference type="EMBL" id="CAG5073230.1"/>
    </source>
</evidence>